<dbReference type="InterPro" id="IPR008906">
    <property type="entry name" value="HATC_C_dom"/>
</dbReference>
<evidence type="ECO:0000259" key="1">
    <source>
        <dbReference type="Pfam" id="PF05699"/>
    </source>
</evidence>
<proteinExistence type="predicted"/>
<dbReference type="SUPFAM" id="SSF53098">
    <property type="entry name" value="Ribonuclease H-like"/>
    <property type="match status" value="1"/>
</dbReference>
<organism evidence="2">
    <name type="scientific">Culex pipiens</name>
    <name type="common">House mosquito</name>
    <dbReference type="NCBI Taxonomy" id="7175"/>
    <lineage>
        <taxon>Eukaryota</taxon>
        <taxon>Metazoa</taxon>
        <taxon>Ecdysozoa</taxon>
        <taxon>Arthropoda</taxon>
        <taxon>Hexapoda</taxon>
        <taxon>Insecta</taxon>
        <taxon>Pterygota</taxon>
        <taxon>Neoptera</taxon>
        <taxon>Endopterygota</taxon>
        <taxon>Diptera</taxon>
        <taxon>Nematocera</taxon>
        <taxon>Culicoidea</taxon>
        <taxon>Culicidae</taxon>
        <taxon>Culicinae</taxon>
        <taxon>Culicini</taxon>
        <taxon>Culex</taxon>
        <taxon>Culex</taxon>
    </lineage>
</organism>
<accession>A0A8D8BJR3</accession>
<dbReference type="EMBL" id="HBUE01078928">
    <property type="protein sequence ID" value="CAG6476618.1"/>
    <property type="molecule type" value="Transcribed_RNA"/>
</dbReference>
<sequence length="118" mass="13530">MLRQECAFAAVSTEEGNVDLKGRLLKLLNYPKRLASGTDILKFWEAQKEADPEMYELAMIALSVPVTQVSVERCFSAVKLLLEQHRLQMSAERLNDLMILRCNRDLIPLAIELLKKRK</sequence>
<evidence type="ECO:0000313" key="2">
    <source>
        <dbReference type="EMBL" id="CAG6476618.1"/>
    </source>
</evidence>
<dbReference type="InterPro" id="IPR012337">
    <property type="entry name" value="RNaseH-like_sf"/>
</dbReference>
<feature type="domain" description="HAT C-terminal dimerisation" evidence="1">
    <location>
        <begin position="37"/>
        <end position="101"/>
    </location>
</feature>
<dbReference type="AlphaFoldDB" id="A0A8D8BJR3"/>
<name>A0A8D8BJR3_CULPI</name>
<dbReference type="Pfam" id="PF05699">
    <property type="entry name" value="Dimer_Tnp_hAT"/>
    <property type="match status" value="1"/>
</dbReference>
<dbReference type="GO" id="GO:0046983">
    <property type="term" value="F:protein dimerization activity"/>
    <property type="evidence" value="ECO:0007669"/>
    <property type="project" value="InterPro"/>
</dbReference>
<protein>
    <submittedName>
        <fullName evidence="2">(northern house mosquito) hypothetical protein</fullName>
    </submittedName>
</protein>
<reference evidence="2" key="1">
    <citation type="submission" date="2021-05" db="EMBL/GenBank/DDBJ databases">
        <authorList>
            <person name="Alioto T."/>
            <person name="Alioto T."/>
            <person name="Gomez Garrido J."/>
        </authorList>
    </citation>
    <scope>NUCLEOTIDE SEQUENCE</scope>
</reference>